<evidence type="ECO:0000256" key="1">
    <source>
        <dbReference type="SAM" id="MobiDB-lite"/>
    </source>
</evidence>
<dbReference type="EMBL" id="KN823150">
    <property type="protein sequence ID" value="KIO21092.1"/>
    <property type="molecule type" value="Genomic_DNA"/>
</dbReference>
<feature type="compositionally biased region" description="Polar residues" evidence="1">
    <location>
        <begin position="67"/>
        <end position="82"/>
    </location>
</feature>
<dbReference type="AlphaFoldDB" id="A0A0C3LI26"/>
<dbReference type="Proteomes" id="UP000054248">
    <property type="component" value="Unassembled WGS sequence"/>
</dbReference>
<accession>A0A0C3LI26</accession>
<protein>
    <submittedName>
        <fullName evidence="2">Uncharacterized protein</fullName>
    </submittedName>
</protein>
<feature type="compositionally biased region" description="Polar residues" evidence="1">
    <location>
        <begin position="38"/>
        <end position="53"/>
    </location>
</feature>
<proteinExistence type="predicted"/>
<organism evidence="2 3">
    <name type="scientific">Tulasnella calospora MUT 4182</name>
    <dbReference type="NCBI Taxonomy" id="1051891"/>
    <lineage>
        <taxon>Eukaryota</taxon>
        <taxon>Fungi</taxon>
        <taxon>Dikarya</taxon>
        <taxon>Basidiomycota</taxon>
        <taxon>Agaricomycotina</taxon>
        <taxon>Agaricomycetes</taxon>
        <taxon>Cantharellales</taxon>
        <taxon>Tulasnellaceae</taxon>
        <taxon>Tulasnella</taxon>
    </lineage>
</organism>
<sequence length="82" mass="8802">MHILCSWNSAQRAVYWIYKLSRFQTLLPMHADPDPTVSPLTTSAHAPRTSATPPAQGIDSMPPTAACTPSLTSAVNHSMPNG</sequence>
<evidence type="ECO:0000313" key="2">
    <source>
        <dbReference type="EMBL" id="KIO21092.1"/>
    </source>
</evidence>
<feature type="region of interest" description="Disordered" evidence="1">
    <location>
        <begin position="34"/>
        <end position="82"/>
    </location>
</feature>
<dbReference type="HOGENOM" id="CLU_2559971_0_0_1"/>
<keyword evidence="3" id="KW-1185">Reference proteome</keyword>
<gene>
    <name evidence="2" type="ORF">M407DRAFT_29305</name>
</gene>
<reference evidence="3" key="2">
    <citation type="submission" date="2015-01" db="EMBL/GenBank/DDBJ databases">
        <title>Evolutionary Origins and Diversification of the Mycorrhizal Mutualists.</title>
        <authorList>
            <consortium name="DOE Joint Genome Institute"/>
            <consortium name="Mycorrhizal Genomics Consortium"/>
            <person name="Kohler A."/>
            <person name="Kuo A."/>
            <person name="Nagy L.G."/>
            <person name="Floudas D."/>
            <person name="Copeland A."/>
            <person name="Barry K.W."/>
            <person name="Cichocki N."/>
            <person name="Veneault-Fourrey C."/>
            <person name="LaButti K."/>
            <person name="Lindquist E.A."/>
            <person name="Lipzen A."/>
            <person name="Lundell T."/>
            <person name="Morin E."/>
            <person name="Murat C."/>
            <person name="Riley R."/>
            <person name="Ohm R."/>
            <person name="Sun H."/>
            <person name="Tunlid A."/>
            <person name="Henrissat B."/>
            <person name="Grigoriev I.V."/>
            <person name="Hibbett D.S."/>
            <person name="Martin F."/>
        </authorList>
    </citation>
    <scope>NUCLEOTIDE SEQUENCE [LARGE SCALE GENOMIC DNA]</scope>
    <source>
        <strain evidence="3">MUT 4182</strain>
    </source>
</reference>
<evidence type="ECO:0000313" key="3">
    <source>
        <dbReference type="Proteomes" id="UP000054248"/>
    </source>
</evidence>
<name>A0A0C3LI26_9AGAM</name>
<reference evidence="2 3" key="1">
    <citation type="submission" date="2014-04" db="EMBL/GenBank/DDBJ databases">
        <authorList>
            <consortium name="DOE Joint Genome Institute"/>
            <person name="Kuo A."/>
            <person name="Girlanda M."/>
            <person name="Perotto S."/>
            <person name="Kohler A."/>
            <person name="Nagy L.G."/>
            <person name="Floudas D."/>
            <person name="Copeland A."/>
            <person name="Barry K.W."/>
            <person name="Cichocki N."/>
            <person name="Veneault-Fourrey C."/>
            <person name="LaButti K."/>
            <person name="Lindquist E.A."/>
            <person name="Lipzen A."/>
            <person name="Lundell T."/>
            <person name="Morin E."/>
            <person name="Murat C."/>
            <person name="Sun H."/>
            <person name="Tunlid A."/>
            <person name="Henrissat B."/>
            <person name="Grigoriev I.V."/>
            <person name="Hibbett D.S."/>
            <person name="Martin F."/>
            <person name="Nordberg H.P."/>
            <person name="Cantor M.N."/>
            <person name="Hua S.X."/>
        </authorList>
    </citation>
    <scope>NUCLEOTIDE SEQUENCE [LARGE SCALE GENOMIC DNA]</scope>
    <source>
        <strain evidence="2 3">MUT 4182</strain>
    </source>
</reference>